<gene>
    <name evidence="2" type="ORF">HNR30_000465</name>
</gene>
<dbReference type="PANTHER" id="PTHR46865">
    <property type="entry name" value="OXIDOREDUCTASE-RELATED"/>
    <property type="match status" value="1"/>
</dbReference>
<proteinExistence type="predicted"/>
<name>A0A7W0CDR5_9ACTN</name>
<keyword evidence="3" id="KW-1185">Reference proteome</keyword>
<sequence length="369" mass="39552">MTTVLISGAGIAGGTLAYWLARHGYEPTIVERSRGRRSSGNPVDVRAPARDVAERMGLLPRLREAATRVNRLTFVDSQGRRVAGMRMSPSDIELPRSDLARILSEAGQDDTGYLYDDTITSMRQDPSGVEVTFENAAPRRFDLVVGADGLHSAVRRLAFGPEERFASHLGMYVATLPITGLDLDPTEVTMHNTPGRAVALHPGAGQPGAAFMYRAPAVPGLDHRDTARHKEILAAAYAGAGWRVPYLLEQVRHADDLFFDAVSRVRLDTWSAGRVVLLGDAASCVSLFGDGSTLAMAGAFTLAEALAAHPRDHGAAFRAYETRHRVLADPKQRLVAPASRLLVPATGYGIAARNAGARLLSAASRARAA</sequence>
<dbReference type="PRINTS" id="PR00420">
    <property type="entry name" value="RNGMNOXGNASE"/>
</dbReference>
<accession>A0A7W0CDR5</accession>
<evidence type="ECO:0000313" key="3">
    <source>
        <dbReference type="Proteomes" id="UP000530928"/>
    </source>
</evidence>
<dbReference type="Gene3D" id="3.50.50.60">
    <property type="entry name" value="FAD/NAD(P)-binding domain"/>
    <property type="match status" value="1"/>
</dbReference>
<reference evidence="2 3" key="1">
    <citation type="submission" date="2020-07" db="EMBL/GenBank/DDBJ databases">
        <title>Genomic Encyclopedia of Type Strains, Phase IV (KMG-IV): sequencing the most valuable type-strain genomes for metagenomic binning, comparative biology and taxonomic classification.</title>
        <authorList>
            <person name="Goeker M."/>
        </authorList>
    </citation>
    <scope>NUCLEOTIDE SEQUENCE [LARGE SCALE GENOMIC DNA]</scope>
    <source>
        <strain evidence="2 3">DSM 45533</strain>
    </source>
</reference>
<dbReference type="GO" id="GO:0071949">
    <property type="term" value="F:FAD binding"/>
    <property type="evidence" value="ECO:0007669"/>
    <property type="project" value="InterPro"/>
</dbReference>
<feature type="domain" description="FAD-binding" evidence="1">
    <location>
        <begin position="2"/>
        <end position="315"/>
    </location>
</feature>
<evidence type="ECO:0000313" key="2">
    <source>
        <dbReference type="EMBL" id="MBA2889130.1"/>
    </source>
</evidence>
<dbReference type="Gene3D" id="3.30.9.10">
    <property type="entry name" value="D-Amino Acid Oxidase, subunit A, domain 2"/>
    <property type="match status" value="1"/>
</dbReference>
<organism evidence="2 3">
    <name type="scientific">Nonomuraea soli</name>
    <dbReference type="NCBI Taxonomy" id="1032476"/>
    <lineage>
        <taxon>Bacteria</taxon>
        <taxon>Bacillati</taxon>
        <taxon>Actinomycetota</taxon>
        <taxon>Actinomycetes</taxon>
        <taxon>Streptosporangiales</taxon>
        <taxon>Streptosporangiaceae</taxon>
        <taxon>Nonomuraea</taxon>
    </lineage>
</organism>
<dbReference type="SUPFAM" id="SSF51905">
    <property type="entry name" value="FAD/NAD(P)-binding domain"/>
    <property type="match status" value="1"/>
</dbReference>
<evidence type="ECO:0000259" key="1">
    <source>
        <dbReference type="Pfam" id="PF01494"/>
    </source>
</evidence>
<dbReference type="PANTHER" id="PTHR46865:SF2">
    <property type="entry name" value="MONOOXYGENASE"/>
    <property type="match status" value="1"/>
</dbReference>
<dbReference type="RefSeq" id="WP_181607953.1">
    <property type="nucleotide sequence ID" value="NZ_BAABAM010000001.1"/>
</dbReference>
<dbReference type="InterPro" id="IPR036188">
    <property type="entry name" value="FAD/NAD-bd_sf"/>
</dbReference>
<dbReference type="Proteomes" id="UP000530928">
    <property type="component" value="Unassembled WGS sequence"/>
</dbReference>
<dbReference type="Pfam" id="PF01494">
    <property type="entry name" value="FAD_binding_3"/>
    <property type="match status" value="1"/>
</dbReference>
<dbReference type="EMBL" id="JACDUR010000001">
    <property type="protein sequence ID" value="MBA2889130.1"/>
    <property type="molecule type" value="Genomic_DNA"/>
</dbReference>
<comment type="caution">
    <text evidence="2">The sequence shown here is derived from an EMBL/GenBank/DDBJ whole genome shotgun (WGS) entry which is preliminary data.</text>
</comment>
<dbReference type="AlphaFoldDB" id="A0A7W0CDR5"/>
<dbReference type="InterPro" id="IPR002938">
    <property type="entry name" value="FAD-bd"/>
</dbReference>
<protein>
    <submittedName>
        <fullName evidence="2">2-polyprenyl-6-methoxyphenol hydroxylase-like FAD-dependent oxidoreductase</fullName>
    </submittedName>
</protein>
<dbReference type="InterPro" id="IPR051704">
    <property type="entry name" value="FAD_aromatic-hydroxylase"/>
</dbReference>